<dbReference type="PANTHER" id="PTHR36649">
    <property type="entry name" value="UBIQUITIN-LIKE DOMAIN-CONTAINING PROTEIN"/>
    <property type="match status" value="1"/>
</dbReference>
<dbReference type="PANTHER" id="PTHR36649:SF28">
    <property type="entry name" value="UBIQUITIN-LIKE DOMAIN-CONTAINING PROTEIN"/>
    <property type="match status" value="1"/>
</dbReference>
<reference evidence="1 2" key="1">
    <citation type="journal article" date="2019" name="Environ. Microbiol.">
        <title>At the nexus of three kingdoms: the genome of the mycorrhizal fungus Gigaspora margarita provides insights into plant, endobacterial and fungal interactions.</title>
        <authorList>
            <person name="Venice F."/>
            <person name="Ghignone S."/>
            <person name="Salvioli di Fossalunga A."/>
            <person name="Amselem J."/>
            <person name="Novero M."/>
            <person name="Xianan X."/>
            <person name="Sedzielewska Toro K."/>
            <person name="Morin E."/>
            <person name="Lipzen A."/>
            <person name="Grigoriev I.V."/>
            <person name="Henrissat B."/>
            <person name="Martin F.M."/>
            <person name="Bonfante P."/>
        </authorList>
    </citation>
    <scope>NUCLEOTIDE SEQUENCE [LARGE SCALE GENOMIC DNA]</scope>
    <source>
        <strain evidence="1 2">BEG34</strain>
    </source>
</reference>
<sequence>MNECPQALNSRNIDLINPAFTAVMGAHRFISEKEFQDRKAHGKTNDAAYKQIDLNLFNHINLVGNNPNAVVSNLNTDFMTLKIIAFEYRESYTIGITKSKAQPDQPKLIISYLSTSSLDPPYDYDFTYIKDIVTFMRGDIQYKRLCGWQHFALKVSRKYDNGNDKWLSTDKNAWPVSYYGTAKHNAKLIAEKGYDLSKGKRFAYGRGIYSTPDVHIAEQFAADFMFEGKEYVMIFKTE</sequence>
<name>A0A8H4EHV7_GIGMA</name>
<dbReference type="OrthoDB" id="428577at2759"/>
<comment type="caution">
    <text evidence="1">The sequence shown here is derived from an EMBL/GenBank/DDBJ whole genome shotgun (WGS) entry which is preliminary data.</text>
</comment>
<dbReference type="AlphaFoldDB" id="A0A8H4EHV7"/>
<gene>
    <name evidence="1" type="ORF">F8M41_022700</name>
</gene>
<proteinExistence type="predicted"/>
<organism evidence="1 2">
    <name type="scientific">Gigaspora margarita</name>
    <dbReference type="NCBI Taxonomy" id="4874"/>
    <lineage>
        <taxon>Eukaryota</taxon>
        <taxon>Fungi</taxon>
        <taxon>Fungi incertae sedis</taxon>
        <taxon>Mucoromycota</taxon>
        <taxon>Glomeromycotina</taxon>
        <taxon>Glomeromycetes</taxon>
        <taxon>Diversisporales</taxon>
        <taxon>Gigasporaceae</taxon>
        <taxon>Gigaspora</taxon>
    </lineage>
</organism>
<evidence type="ECO:0000313" key="1">
    <source>
        <dbReference type="EMBL" id="KAF0486237.1"/>
    </source>
</evidence>
<dbReference type="EMBL" id="WTPW01000712">
    <property type="protein sequence ID" value="KAF0486237.1"/>
    <property type="molecule type" value="Genomic_DNA"/>
</dbReference>
<evidence type="ECO:0000313" key="2">
    <source>
        <dbReference type="Proteomes" id="UP000439903"/>
    </source>
</evidence>
<keyword evidence="2" id="KW-1185">Reference proteome</keyword>
<accession>A0A8H4EHV7</accession>
<dbReference type="SUPFAM" id="SSF56399">
    <property type="entry name" value="ADP-ribosylation"/>
    <property type="match status" value="1"/>
</dbReference>
<dbReference type="Proteomes" id="UP000439903">
    <property type="component" value="Unassembled WGS sequence"/>
</dbReference>
<protein>
    <submittedName>
        <fullName evidence="1">Ubiquitin-domain-containing protein</fullName>
    </submittedName>
</protein>
<dbReference type="Gene3D" id="3.90.175.10">
    <property type="entry name" value="Diphtheria Toxin, domain 1"/>
    <property type="match status" value="1"/>
</dbReference>